<dbReference type="MEROPS" id="S01.421"/>
<dbReference type="PRINTS" id="PR00722">
    <property type="entry name" value="CHYMOTRYPSIN"/>
</dbReference>
<dbReference type="InterPro" id="IPR001314">
    <property type="entry name" value="Peptidase_S1A"/>
</dbReference>
<evidence type="ECO:0000256" key="3">
    <source>
        <dbReference type="ARBA" id="ARBA00022729"/>
    </source>
</evidence>
<comment type="subcellular location">
    <subcellularLocation>
        <location evidence="1">Secreted</location>
    </subcellularLocation>
</comment>
<dbReference type="PROSITE" id="PS00135">
    <property type="entry name" value="TRYPSIN_SER"/>
    <property type="match status" value="1"/>
</dbReference>
<dbReference type="InterPro" id="IPR018114">
    <property type="entry name" value="TRYPSIN_HIS"/>
</dbReference>
<keyword evidence="3 8" id="KW-0732">Signal</keyword>
<evidence type="ECO:0000256" key="6">
    <source>
        <dbReference type="ARBA" id="ARBA00024195"/>
    </source>
</evidence>
<dbReference type="KEGG" id="dvi:6635429"/>
<dbReference type="EMBL" id="CH940660">
    <property type="protein sequence ID" value="EDW58134.2"/>
    <property type="molecule type" value="Genomic_DNA"/>
</dbReference>
<evidence type="ECO:0000259" key="9">
    <source>
        <dbReference type="PROSITE" id="PS50240"/>
    </source>
</evidence>
<evidence type="ECO:0000313" key="10">
    <source>
        <dbReference type="EMBL" id="EDW58134.2"/>
    </source>
</evidence>
<evidence type="ECO:0000313" key="11">
    <source>
        <dbReference type="Proteomes" id="UP000008792"/>
    </source>
</evidence>
<evidence type="ECO:0000256" key="5">
    <source>
        <dbReference type="ARBA" id="ARBA00023180"/>
    </source>
</evidence>
<keyword evidence="5" id="KW-0325">Glycoprotein</keyword>
<comment type="similarity">
    <text evidence="6">Belongs to the peptidase S1 family. CLIP subfamily.</text>
</comment>
<dbReference type="InterPro" id="IPR009003">
    <property type="entry name" value="Peptidase_S1_PA"/>
</dbReference>
<dbReference type="PANTHER" id="PTHR24252">
    <property type="entry name" value="ACROSIN-RELATED"/>
    <property type="match status" value="1"/>
</dbReference>
<dbReference type="GO" id="GO:0004252">
    <property type="term" value="F:serine-type endopeptidase activity"/>
    <property type="evidence" value="ECO:0007669"/>
    <property type="project" value="InterPro"/>
</dbReference>
<dbReference type="SUPFAM" id="SSF50494">
    <property type="entry name" value="Trypsin-like serine proteases"/>
    <property type="match status" value="1"/>
</dbReference>
<dbReference type="HOGENOM" id="CLU_006842_0_3_1"/>
<dbReference type="Pfam" id="PF00089">
    <property type="entry name" value="Trypsin"/>
    <property type="match status" value="1"/>
</dbReference>
<organism evidence="10 11">
    <name type="scientific">Drosophila virilis</name>
    <name type="common">Fruit fly</name>
    <dbReference type="NCBI Taxonomy" id="7244"/>
    <lineage>
        <taxon>Eukaryota</taxon>
        <taxon>Metazoa</taxon>
        <taxon>Ecdysozoa</taxon>
        <taxon>Arthropoda</taxon>
        <taxon>Hexapoda</taxon>
        <taxon>Insecta</taxon>
        <taxon>Pterygota</taxon>
        <taxon>Neoptera</taxon>
        <taxon>Endopterygota</taxon>
        <taxon>Diptera</taxon>
        <taxon>Brachycera</taxon>
        <taxon>Muscomorpha</taxon>
        <taxon>Ephydroidea</taxon>
        <taxon>Drosophilidae</taxon>
        <taxon>Drosophila</taxon>
    </lineage>
</organism>
<dbReference type="CDD" id="cd00190">
    <property type="entry name" value="Tryp_SPc"/>
    <property type="match status" value="1"/>
</dbReference>
<protein>
    <recommendedName>
        <fullName evidence="9">Peptidase S1 domain-containing protein</fullName>
    </recommendedName>
</protein>
<dbReference type="FunFam" id="2.40.10.10:FF:000054">
    <property type="entry name" value="Complement C1r subcomponent"/>
    <property type="match status" value="1"/>
</dbReference>
<dbReference type="InterPro" id="IPR043504">
    <property type="entry name" value="Peptidase_S1_PA_chymotrypsin"/>
</dbReference>
<dbReference type="PANTHER" id="PTHR24252:SF7">
    <property type="entry name" value="HYALIN"/>
    <property type="match status" value="1"/>
</dbReference>
<evidence type="ECO:0000256" key="4">
    <source>
        <dbReference type="ARBA" id="ARBA00023157"/>
    </source>
</evidence>
<proteinExistence type="inferred from homology"/>
<evidence type="ECO:0000256" key="7">
    <source>
        <dbReference type="RuleBase" id="RU363034"/>
    </source>
</evidence>
<reference evidence="10 11" key="1">
    <citation type="journal article" date="2007" name="Nature">
        <title>Evolution of genes and genomes on the Drosophila phylogeny.</title>
        <authorList>
            <consortium name="Drosophila 12 Genomes Consortium"/>
            <person name="Clark A.G."/>
            <person name="Eisen M.B."/>
            <person name="Smith D.R."/>
            <person name="Bergman C.M."/>
            <person name="Oliver B."/>
            <person name="Markow T.A."/>
            <person name="Kaufman T.C."/>
            <person name="Kellis M."/>
            <person name="Gelbart W."/>
            <person name="Iyer V.N."/>
            <person name="Pollard D.A."/>
            <person name="Sackton T.B."/>
            <person name="Larracuente A.M."/>
            <person name="Singh N.D."/>
            <person name="Abad J.P."/>
            <person name="Abt D.N."/>
            <person name="Adryan B."/>
            <person name="Aguade M."/>
            <person name="Akashi H."/>
            <person name="Anderson W.W."/>
            <person name="Aquadro C.F."/>
            <person name="Ardell D.H."/>
            <person name="Arguello R."/>
            <person name="Artieri C.G."/>
            <person name="Barbash D.A."/>
            <person name="Barker D."/>
            <person name="Barsanti P."/>
            <person name="Batterham P."/>
            <person name="Batzoglou S."/>
            <person name="Begun D."/>
            <person name="Bhutkar A."/>
            <person name="Blanco E."/>
            <person name="Bosak S.A."/>
            <person name="Bradley R.K."/>
            <person name="Brand A.D."/>
            <person name="Brent M.R."/>
            <person name="Brooks A.N."/>
            <person name="Brown R.H."/>
            <person name="Butlin R.K."/>
            <person name="Caggese C."/>
            <person name="Calvi B.R."/>
            <person name="Bernardo de Carvalho A."/>
            <person name="Caspi A."/>
            <person name="Castrezana S."/>
            <person name="Celniker S.E."/>
            <person name="Chang J.L."/>
            <person name="Chapple C."/>
            <person name="Chatterji S."/>
            <person name="Chinwalla A."/>
            <person name="Civetta A."/>
            <person name="Clifton S.W."/>
            <person name="Comeron J.M."/>
            <person name="Costello J.C."/>
            <person name="Coyne J.A."/>
            <person name="Daub J."/>
            <person name="David R.G."/>
            <person name="Delcher A.L."/>
            <person name="Delehaunty K."/>
            <person name="Do C.B."/>
            <person name="Ebling H."/>
            <person name="Edwards K."/>
            <person name="Eickbush T."/>
            <person name="Evans J.D."/>
            <person name="Filipski A."/>
            <person name="Findeiss S."/>
            <person name="Freyhult E."/>
            <person name="Fulton L."/>
            <person name="Fulton R."/>
            <person name="Garcia A.C."/>
            <person name="Gardiner A."/>
            <person name="Garfield D.A."/>
            <person name="Garvin B.E."/>
            <person name="Gibson G."/>
            <person name="Gilbert D."/>
            <person name="Gnerre S."/>
            <person name="Godfrey J."/>
            <person name="Good R."/>
            <person name="Gotea V."/>
            <person name="Gravely B."/>
            <person name="Greenberg A.J."/>
            <person name="Griffiths-Jones S."/>
            <person name="Gross S."/>
            <person name="Guigo R."/>
            <person name="Gustafson E.A."/>
            <person name="Haerty W."/>
            <person name="Hahn M.W."/>
            <person name="Halligan D.L."/>
            <person name="Halpern A.L."/>
            <person name="Halter G.M."/>
            <person name="Han M.V."/>
            <person name="Heger A."/>
            <person name="Hillier L."/>
            <person name="Hinrichs A.S."/>
            <person name="Holmes I."/>
            <person name="Hoskins R.A."/>
            <person name="Hubisz M.J."/>
            <person name="Hultmark D."/>
            <person name="Huntley M.A."/>
            <person name="Jaffe D.B."/>
            <person name="Jagadeeshan S."/>
            <person name="Jeck W.R."/>
            <person name="Johnson J."/>
            <person name="Jones C.D."/>
            <person name="Jordan W.C."/>
            <person name="Karpen G.H."/>
            <person name="Kataoka E."/>
            <person name="Keightley P.D."/>
            <person name="Kheradpour P."/>
            <person name="Kirkness E.F."/>
            <person name="Koerich L.B."/>
            <person name="Kristiansen K."/>
            <person name="Kudrna D."/>
            <person name="Kulathinal R.J."/>
            <person name="Kumar S."/>
            <person name="Kwok R."/>
            <person name="Lander E."/>
            <person name="Langley C.H."/>
            <person name="Lapoint R."/>
            <person name="Lazzaro B.P."/>
            <person name="Lee S.J."/>
            <person name="Levesque L."/>
            <person name="Li R."/>
            <person name="Lin C.F."/>
            <person name="Lin M.F."/>
            <person name="Lindblad-Toh K."/>
            <person name="Llopart A."/>
            <person name="Long M."/>
            <person name="Low L."/>
            <person name="Lozovsky E."/>
            <person name="Lu J."/>
            <person name="Luo M."/>
            <person name="Machado C.A."/>
            <person name="Makalowski W."/>
            <person name="Marzo M."/>
            <person name="Matsuda M."/>
            <person name="Matzkin L."/>
            <person name="McAllister B."/>
            <person name="McBride C.S."/>
            <person name="McKernan B."/>
            <person name="McKernan K."/>
            <person name="Mendez-Lago M."/>
            <person name="Minx P."/>
            <person name="Mollenhauer M.U."/>
            <person name="Montooth K."/>
            <person name="Mount S.M."/>
            <person name="Mu X."/>
            <person name="Myers E."/>
            <person name="Negre B."/>
            <person name="Newfeld S."/>
            <person name="Nielsen R."/>
            <person name="Noor M.A."/>
            <person name="O'Grady P."/>
            <person name="Pachter L."/>
            <person name="Papaceit M."/>
            <person name="Parisi M.J."/>
            <person name="Parisi M."/>
            <person name="Parts L."/>
            <person name="Pedersen J.S."/>
            <person name="Pesole G."/>
            <person name="Phillippy A.M."/>
            <person name="Ponting C.P."/>
            <person name="Pop M."/>
            <person name="Porcelli D."/>
            <person name="Powell J.R."/>
            <person name="Prohaska S."/>
            <person name="Pruitt K."/>
            <person name="Puig M."/>
            <person name="Quesneville H."/>
            <person name="Ram K.R."/>
            <person name="Rand D."/>
            <person name="Rasmussen M.D."/>
            <person name="Reed L.K."/>
            <person name="Reenan R."/>
            <person name="Reily A."/>
            <person name="Remington K.A."/>
            <person name="Rieger T.T."/>
            <person name="Ritchie M.G."/>
            <person name="Robin C."/>
            <person name="Rogers Y.H."/>
            <person name="Rohde C."/>
            <person name="Rozas J."/>
            <person name="Rubenfield M.J."/>
            <person name="Ruiz A."/>
            <person name="Russo S."/>
            <person name="Salzberg S.L."/>
            <person name="Sanchez-Gracia A."/>
            <person name="Saranga D.J."/>
            <person name="Sato H."/>
            <person name="Schaeffer S.W."/>
            <person name="Schatz M.C."/>
            <person name="Schlenke T."/>
            <person name="Schwartz R."/>
            <person name="Segarra C."/>
            <person name="Singh R.S."/>
            <person name="Sirot L."/>
            <person name="Sirota M."/>
            <person name="Sisneros N.B."/>
            <person name="Smith C.D."/>
            <person name="Smith T.F."/>
            <person name="Spieth J."/>
            <person name="Stage D.E."/>
            <person name="Stark A."/>
            <person name="Stephan W."/>
            <person name="Strausberg R.L."/>
            <person name="Strempel S."/>
            <person name="Sturgill D."/>
            <person name="Sutton G."/>
            <person name="Sutton G.G."/>
            <person name="Tao W."/>
            <person name="Teichmann S."/>
            <person name="Tobari Y.N."/>
            <person name="Tomimura Y."/>
            <person name="Tsolas J.M."/>
            <person name="Valente V.L."/>
            <person name="Venter E."/>
            <person name="Venter J.C."/>
            <person name="Vicario S."/>
            <person name="Vieira F.G."/>
            <person name="Vilella A.J."/>
            <person name="Villasante A."/>
            <person name="Walenz B."/>
            <person name="Wang J."/>
            <person name="Wasserman M."/>
            <person name="Watts T."/>
            <person name="Wilson D."/>
            <person name="Wilson R.K."/>
            <person name="Wing R.A."/>
            <person name="Wolfner M.F."/>
            <person name="Wong A."/>
            <person name="Wong G.K."/>
            <person name="Wu C.I."/>
            <person name="Wu G."/>
            <person name="Yamamoto D."/>
            <person name="Yang H.P."/>
            <person name="Yang S.P."/>
            <person name="Yorke J.A."/>
            <person name="Yoshida K."/>
            <person name="Zdobnov E."/>
            <person name="Zhang P."/>
            <person name="Zhang Y."/>
            <person name="Zimin A.V."/>
            <person name="Baldwin J."/>
            <person name="Abdouelleil A."/>
            <person name="Abdulkadir J."/>
            <person name="Abebe A."/>
            <person name="Abera B."/>
            <person name="Abreu J."/>
            <person name="Acer S.C."/>
            <person name="Aftuck L."/>
            <person name="Alexander A."/>
            <person name="An P."/>
            <person name="Anderson E."/>
            <person name="Anderson S."/>
            <person name="Arachi H."/>
            <person name="Azer M."/>
            <person name="Bachantsang P."/>
            <person name="Barry A."/>
            <person name="Bayul T."/>
            <person name="Berlin A."/>
            <person name="Bessette D."/>
            <person name="Bloom T."/>
            <person name="Blye J."/>
            <person name="Boguslavskiy L."/>
            <person name="Bonnet C."/>
            <person name="Boukhgalter B."/>
            <person name="Bourzgui I."/>
            <person name="Brown A."/>
            <person name="Cahill P."/>
            <person name="Channer S."/>
            <person name="Cheshatsang Y."/>
            <person name="Chuda L."/>
            <person name="Citroen M."/>
            <person name="Collymore A."/>
            <person name="Cooke P."/>
            <person name="Costello M."/>
            <person name="D'Aco K."/>
            <person name="Daza R."/>
            <person name="De Haan G."/>
            <person name="DeGray S."/>
            <person name="DeMaso C."/>
            <person name="Dhargay N."/>
            <person name="Dooley K."/>
            <person name="Dooley E."/>
            <person name="Doricent M."/>
            <person name="Dorje P."/>
            <person name="Dorjee K."/>
            <person name="Dupes A."/>
            <person name="Elong R."/>
            <person name="Falk J."/>
            <person name="Farina A."/>
            <person name="Faro S."/>
            <person name="Ferguson D."/>
            <person name="Fisher S."/>
            <person name="Foley C.D."/>
            <person name="Franke A."/>
            <person name="Friedrich D."/>
            <person name="Gadbois L."/>
            <person name="Gearin G."/>
            <person name="Gearin C.R."/>
            <person name="Giannoukos G."/>
            <person name="Goode T."/>
            <person name="Graham J."/>
            <person name="Grandbois E."/>
            <person name="Grewal S."/>
            <person name="Gyaltsen K."/>
            <person name="Hafez N."/>
            <person name="Hagos B."/>
            <person name="Hall J."/>
            <person name="Henson C."/>
            <person name="Hollinger A."/>
            <person name="Honan T."/>
            <person name="Huard M.D."/>
            <person name="Hughes L."/>
            <person name="Hurhula B."/>
            <person name="Husby M.E."/>
            <person name="Kamat A."/>
            <person name="Kanga B."/>
            <person name="Kashin S."/>
            <person name="Khazanovich D."/>
            <person name="Kisner P."/>
            <person name="Lance K."/>
            <person name="Lara M."/>
            <person name="Lee W."/>
            <person name="Lennon N."/>
            <person name="Letendre F."/>
            <person name="LeVine R."/>
            <person name="Lipovsky A."/>
            <person name="Liu X."/>
            <person name="Liu J."/>
            <person name="Liu S."/>
            <person name="Lokyitsang T."/>
            <person name="Lokyitsang Y."/>
            <person name="Lubonja R."/>
            <person name="Lui A."/>
            <person name="MacDonald P."/>
            <person name="Magnisalis V."/>
            <person name="Maru K."/>
            <person name="Matthews C."/>
            <person name="McCusker W."/>
            <person name="McDonough S."/>
            <person name="Mehta T."/>
            <person name="Meldrim J."/>
            <person name="Meneus L."/>
            <person name="Mihai O."/>
            <person name="Mihalev A."/>
            <person name="Mihova T."/>
            <person name="Mittelman R."/>
            <person name="Mlenga V."/>
            <person name="Montmayeur A."/>
            <person name="Mulrain L."/>
            <person name="Navidi A."/>
            <person name="Naylor J."/>
            <person name="Negash T."/>
            <person name="Nguyen T."/>
            <person name="Nguyen N."/>
            <person name="Nicol R."/>
            <person name="Norbu C."/>
            <person name="Norbu N."/>
            <person name="Novod N."/>
            <person name="O'Neill B."/>
            <person name="Osman S."/>
            <person name="Markiewicz E."/>
            <person name="Oyono O.L."/>
            <person name="Patti C."/>
            <person name="Phunkhang P."/>
            <person name="Pierre F."/>
            <person name="Priest M."/>
            <person name="Raghuraman S."/>
            <person name="Rege F."/>
            <person name="Reyes R."/>
            <person name="Rise C."/>
            <person name="Rogov P."/>
            <person name="Ross K."/>
            <person name="Ryan E."/>
            <person name="Settipalli S."/>
            <person name="Shea T."/>
            <person name="Sherpa N."/>
            <person name="Shi L."/>
            <person name="Shih D."/>
            <person name="Sparrow T."/>
            <person name="Spaulding J."/>
            <person name="Stalker J."/>
            <person name="Stange-Thomann N."/>
            <person name="Stavropoulos S."/>
            <person name="Stone C."/>
            <person name="Strader C."/>
            <person name="Tesfaye S."/>
            <person name="Thomson T."/>
            <person name="Thoulutsang Y."/>
            <person name="Thoulutsang D."/>
            <person name="Topham K."/>
            <person name="Topping I."/>
            <person name="Tsamla T."/>
            <person name="Vassiliev H."/>
            <person name="Vo A."/>
            <person name="Wangchuk T."/>
            <person name="Wangdi T."/>
            <person name="Weiand M."/>
            <person name="Wilkinson J."/>
            <person name="Wilson A."/>
            <person name="Yadav S."/>
            <person name="Young G."/>
            <person name="Yu Q."/>
            <person name="Zembek L."/>
            <person name="Zhong D."/>
            <person name="Zimmer A."/>
            <person name="Zwirko Z."/>
            <person name="Jaffe D.B."/>
            <person name="Alvarez P."/>
            <person name="Brockman W."/>
            <person name="Butler J."/>
            <person name="Chin C."/>
            <person name="Gnerre S."/>
            <person name="Grabherr M."/>
            <person name="Kleber M."/>
            <person name="Mauceli E."/>
            <person name="MacCallum I."/>
        </authorList>
    </citation>
    <scope>NUCLEOTIDE SEQUENCE [LARGE SCALE GENOMIC DNA]</scope>
    <source>
        <strain evidence="11">Tucson 15010-1051.87</strain>
    </source>
</reference>
<keyword evidence="7" id="KW-0378">Hydrolase</keyword>
<feature type="domain" description="Peptidase S1" evidence="9">
    <location>
        <begin position="151"/>
        <end position="398"/>
    </location>
</feature>
<dbReference type="STRING" id="7244.B4MD62"/>
<dbReference type="InterPro" id="IPR033116">
    <property type="entry name" value="TRYPSIN_SER"/>
</dbReference>
<dbReference type="FunFam" id="2.40.10.10:FF:000068">
    <property type="entry name" value="transmembrane protease serine 2"/>
    <property type="match status" value="1"/>
</dbReference>
<feature type="chain" id="PRO_5006457795" description="Peptidase S1 domain-containing protein" evidence="8">
    <location>
        <begin position="33"/>
        <end position="403"/>
    </location>
</feature>
<keyword evidence="7" id="KW-0720">Serine protease</keyword>
<dbReference type="GO" id="GO:0005576">
    <property type="term" value="C:extracellular region"/>
    <property type="evidence" value="ECO:0007669"/>
    <property type="project" value="UniProtKB-SubCell"/>
</dbReference>
<keyword evidence="2" id="KW-0964">Secreted</keyword>
<dbReference type="AlphaFoldDB" id="B4MD62"/>
<keyword evidence="11" id="KW-1185">Reference proteome</keyword>
<dbReference type="PROSITE" id="PS00134">
    <property type="entry name" value="TRYPSIN_HIS"/>
    <property type="match status" value="1"/>
</dbReference>
<dbReference type="SMART" id="SM00680">
    <property type="entry name" value="CLIP"/>
    <property type="match status" value="1"/>
</dbReference>
<evidence type="ECO:0000256" key="8">
    <source>
        <dbReference type="SAM" id="SignalP"/>
    </source>
</evidence>
<name>B4MD62_DROVI</name>
<dbReference type="OrthoDB" id="6357057at2759"/>
<dbReference type="Gene3D" id="2.40.10.10">
    <property type="entry name" value="Trypsin-like serine proteases"/>
    <property type="match status" value="1"/>
</dbReference>
<dbReference type="FunCoup" id="B4MD62">
    <property type="interactions" value="71"/>
</dbReference>
<dbReference type="InParanoid" id="B4MD62"/>
<dbReference type="PROSITE" id="PS50240">
    <property type="entry name" value="TRYPSIN_DOM"/>
    <property type="match status" value="1"/>
</dbReference>
<accession>B4MD62</accession>
<dbReference type="GO" id="GO:0006508">
    <property type="term" value="P:proteolysis"/>
    <property type="evidence" value="ECO:0007669"/>
    <property type="project" value="UniProtKB-KW"/>
</dbReference>
<keyword evidence="7" id="KW-0645">Protease</keyword>
<dbReference type="InterPro" id="IPR022700">
    <property type="entry name" value="CLIP"/>
</dbReference>
<gene>
    <name evidence="10" type="primary">Dvir\GJ15197</name>
    <name evidence="10" type="ORF">Dvir_GJ15197</name>
</gene>
<dbReference type="eggNOG" id="KOG3627">
    <property type="taxonomic scope" value="Eukaryota"/>
</dbReference>
<keyword evidence="4" id="KW-1015">Disulfide bond</keyword>
<evidence type="ECO:0000256" key="2">
    <source>
        <dbReference type="ARBA" id="ARBA00022525"/>
    </source>
</evidence>
<dbReference type="InterPro" id="IPR001254">
    <property type="entry name" value="Trypsin_dom"/>
</dbReference>
<dbReference type="Proteomes" id="UP000008792">
    <property type="component" value="Unassembled WGS sequence"/>
</dbReference>
<sequence length="403" mass="44407">MSARRRGLSSSLASCHLLLCGLILCAVSHLEAREEGDACMVKENLPGVCQTSSKCEPRIDKYIKTGKLTVDKVPSCGLGPYEEIVCCPTIDCCEDDKGPETTTIRTIQATPTTRVDVSEQERPAVRACRLFEELQKERQREGQKEALTLHILDGIPVEPGVYPHMAAIAFSNFGTFVYRCGGSLISNRHVLTAAHCFNEDLPVHARLGTVDIEQLGEFYQDIAIKENIAIHPEYVSTSKYNDIAILELVEEPRLSLYISPACLETNLFDPPETAQLFVAGWGTMNQTTRRQSKILLRAPLNTVPLDQCNVSFSQQPNTKRFLKDGVIGSLFCAADRKFKKADACQGDSGGPLILERDIVNNKYSIVGIISSGFGCATKTPGLYTRVASYLGFIEQIVWPNNVV</sequence>
<evidence type="ECO:0000256" key="1">
    <source>
        <dbReference type="ARBA" id="ARBA00004613"/>
    </source>
</evidence>
<dbReference type="SMART" id="SM00020">
    <property type="entry name" value="Tryp_SPc"/>
    <property type="match status" value="1"/>
</dbReference>
<feature type="signal peptide" evidence="8">
    <location>
        <begin position="1"/>
        <end position="32"/>
    </location>
</feature>